<dbReference type="InterPro" id="IPR041723">
    <property type="entry name" value="CCT"/>
</dbReference>
<dbReference type="InterPro" id="IPR014729">
    <property type="entry name" value="Rossmann-like_a/b/a_fold"/>
</dbReference>
<evidence type="ECO:0000256" key="1">
    <source>
        <dbReference type="ARBA" id="ARBA00005189"/>
    </source>
</evidence>
<dbReference type="GO" id="GO:0006646">
    <property type="term" value="P:phosphatidylethanolamine biosynthetic process"/>
    <property type="evidence" value="ECO:0007669"/>
    <property type="project" value="InterPro"/>
</dbReference>
<dbReference type="AlphaFoldDB" id="A0A915PJ36"/>
<evidence type="ECO:0000256" key="6">
    <source>
        <dbReference type="ARBA" id="ARBA00023098"/>
    </source>
</evidence>
<dbReference type="InterPro" id="IPR044608">
    <property type="entry name" value="Ect1/PCYT2"/>
</dbReference>
<feature type="domain" description="Cytidyltransferase-like" evidence="12">
    <location>
        <begin position="229"/>
        <end position="321"/>
    </location>
</feature>
<dbReference type="Pfam" id="PF01467">
    <property type="entry name" value="CTP_transf_like"/>
    <property type="match status" value="2"/>
</dbReference>
<dbReference type="Gene3D" id="3.40.50.620">
    <property type="entry name" value="HUPs"/>
    <property type="match status" value="2"/>
</dbReference>
<dbReference type="CDD" id="cd02173">
    <property type="entry name" value="ECT"/>
    <property type="match status" value="1"/>
</dbReference>
<dbReference type="CDD" id="cd02174">
    <property type="entry name" value="CCT"/>
    <property type="match status" value="1"/>
</dbReference>
<evidence type="ECO:0000256" key="8">
    <source>
        <dbReference type="ARBA" id="ARBA00023264"/>
    </source>
</evidence>
<dbReference type="PANTHER" id="PTHR45780:SF2">
    <property type="entry name" value="ETHANOLAMINE-PHOSPHATE CYTIDYLYLTRANSFERASE"/>
    <property type="match status" value="1"/>
</dbReference>
<comment type="pathway">
    <text evidence="9">Phospholipid metabolism; phosphatidylethanolamine biosynthesis; phosphatidylethanolamine from ethanolamine: step 2/3.</text>
</comment>
<keyword evidence="6" id="KW-0443">Lipid metabolism</keyword>
<feature type="domain" description="Cytidyltransferase-like" evidence="12">
    <location>
        <begin position="37"/>
        <end position="161"/>
    </location>
</feature>
<evidence type="ECO:0000313" key="13">
    <source>
        <dbReference type="Proteomes" id="UP000887581"/>
    </source>
</evidence>
<dbReference type="GO" id="GO:0004306">
    <property type="term" value="F:ethanolamine-phosphate cytidylyltransferase activity"/>
    <property type="evidence" value="ECO:0007669"/>
    <property type="project" value="UniProtKB-EC"/>
</dbReference>
<keyword evidence="8" id="KW-1208">Phospholipid metabolism</keyword>
<dbReference type="GO" id="GO:0005737">
    <property type="term" value="C:cytoplasm"/>
    <property type="evidence" value="ECO:0007669"/>
    <property type="project" value="TreeGrafter"/>
</dbReference>
<evidence type="ECO:0000256" key="11">
    <source>
        <dbReference type="ARBA" id="ARBA00031473"/>
    </source>
</evidence>
<keyword evidence="7" id="KW-0594">Phospholipid biosynthesis</keyword>
<comment type="pathway">
    <text evidence="1">Lipid metabolism.</text>
</comment>
<evidence type="ECO:0000256" key="9">
    <source>
        <dbReference type="ARBA" id="ARBA00024191"/>
    </source>
</evidence>
<dbReference type="Proteomes" id="UP000887581">
    <property type="component" value="Unplaced"/>
</dbReference>
<dbReference type="NCBIfam" id="TIGR00125">
    <property type="entry name" value="cyt_tran_rel"/>
    <property type="match status" value="2"/>
</dbReference>
<evidence type="ECO:0000313" key="14">
    <source>
        <dbReference type="WBParaSite" id="sdigi.contig1124.g10202.t1"/>
    </source>
</evidence>
<protein>
    <recommendedName>
        <fullName evidence="10">ethanolamine-phosphate cytidylyltransferase</fullName>
        <ecNumber evidence="10">2.7.7.14</ecNumber>
    </recommendedName>
    <alternativeName>
        <fullName evidence="11">CTP:phosphoethanolamine cytidylyltransferase</fullName>
    </alternativeName>
</protein>
<dbReference type="FunFam" id="3.40.50.620:FF:000108">
    <property type="entry name" value="Ethanolamine-phosphate cytidylyltransferase isoform 2"/>
    <property type="match status" value="1"/>
</dbReference>
<reference evidence="14" key="1">
    <citation type="submission" date="2022-11" db="UniProtKB">
        <authorList>
            <consortium name="WormBaseParasite"/>
        </authorList>
    </citation>
    <scope>IDENTIFICATION</scope>
</reference>
<comment type="similarity">
    <text evidence="2">Belongs to the cytidylyltransferase family.</text>
</comment>
<keyword evidence="4" id="KW-0808">Transferase</keyword>
<evidence type="ECO:0000259" key="12">
    <source>
        <dbReference type="Pfam" id="PF01467"/>
    </source>
</evidence>
<dbReference type="WBParaSite" id="sdigi.contig1124.g10202.t1">
    <property type="protein sequence ID" value="sdigi.contig1124.g10202.t1"/>
    <property type="gene ID" value="sdigi.contig1124.g10202"/>
</dbReference>
<evidence type="ECO:0000256" key="7">
    <source>
        <dbReference type="ARBA" id="ARBA00023209"/>
    </source>
</evidence>
<proteinExistence type="inferred from homology"/>
<evidence type="ECO:0000256" key="3">
    <source>
        <dbReference type="ARBA" id="ARBA00022516"/>
    </source>
</evidence>
<evidence type="ECO:0000256" key="5">
    <source>
        <dbReference type="ARBA" id="ARBA00022695"/>
    </source>
</evidence>
<sequence length="400" mass="45181">MNNDLGDLGGSDSKQNGSCREVLKAGGNGQSKGVRVWCDGCYDMVHFGHANQLRQAKQFGDYLIVGVHTDEEIELHKGPPVFSEEERYRMIRGIKWVDEVIEGAPYVTTVETLDKYNCDFCVHGDDITLSADGNDTYADVKKCGRYRECMRTSGISTTDLVGRMLLLTKTHHSFRDDIGQHEERARFLSTDRKAVSPWTRVSRFLPSTRTIMQFAEGRSPGENDVIVYASGAFDLFHIGHLSFLEEARKLGDYLIVGIHSDQVGKVVNAYKGGNHPIMTLHERVLSVLAYKPVSEVVIGAPYLITDELIKRFNIQIVAKGIRVPDHQMPGEPDPYRVARERNVLRLIDSGSNMSADQIITRIIDHRNDYENRNRKKECREADVYEKIKSFNLDTLQAVSI</sequence>
<evidence type="ECO:0000256" key="10">
    <source>
        <dbReference type="ARBA" id="ARBA00024221"/>
    </source>
</evidence>
<keyword evidence="3" id="KW-0444">Lipid biosynthesis</keyword>
<dbReference type="PANTHER" id="PTHR45780">
    <property type="entry name" value="ETHANOLAMINE-PHOSPHATE CYTIDYLYLTRANSFERASE"/>
    <property type="match status" value="1"/>
</dbReference>
<organism evidence="13 14">
    <name type="scientific">Setaria digitata</name>
    <dbReference type="NCBI Taxonomy" id="48799"/>
    <lineage>
        <taxon>Eukaryota</taxon>
        <taxon>Metazoa</taxon>
        <taxon>Ecdysozoa</taxon>
        <taxon>Nematoda</taxon>
        <taxon>Chromadorea</taxon>
        <taxon>Rhabditida</taxon>
        <taxon>Spirurina</taxon>
        <taxon>Spiruromorpha</taxon>
        <taxon>Filarioidea</taxon>
        <taxon>Setariidae</taxon>
        <taxon>Setaria</taxon>
    </lineage>
</organism>
<keyword evidence="13" id="KW-1185">Reference proteome</keyword>
<accession>A0A915PJ36</accession>
<dbReference type="InterPro" id="IPR004821">
    <property type="entry name" value="Cyt_trans-like"/>
</dbReference>
<evidence type="ECO:0000256" key="4">
    <source>
        <dbReference type="ARBA" id="ARBA00022679"/>
    </source>
</evidence>
<evidence type="ECO:0000256" key="2">
    <source>
        <dbReference type="ARBA" id="ARBA00010101"/>
    </source>
</evidence>
<dbReference type="SUPFAM" id="SSF52374">
    <property type="entry name" value="Nucleotidylyl transferase"/>
    <property type="match status" value="2"/>
</dbReference>
<dbReference type="EC" id="2.7.7.14" evidence="10"/>
<name>A0A915PJ36_9BILA</name>
<keyword evidence="5" id="KW-0548">Nucleotidyltransferase</keyword>